<dbReference type="Proteomes" id="UP000326396">
    <property type="component" value="Linkage Group LG3"/>
</dbReference>
<evidence type="ECO:0000313" key="3">
    <source>
        <dbReference type="Proteomes" id="UP000326396"/>
    </source>
</evidence>
<dbReference type="EMBL" id="SZYD01000013">
    <property type="protein sequence ID" value="KAD4384172.1"/>
    <property type="molecule type" value="Genomic_DNA"/>
</dbReference>
<feature type="region of interest" description="Disordered" evidence="1">
    <location>
        <begin position="26"/>
        <end position="52"/>
    </location>
</feature>
<reference evidence="2 3" key="1">
    <citation type="submission" date="2019-05" db="EMBL/GenBank/DDBJ databases">
        <title>Mikania micrantha, genome provides insights into the molecular mechanism of rapid growth.</title>
        <authorList>
            <person name="Liu B."/>
        </authorList>
    </citation>
    <scope>NUCLEOTIDE SEQUENCE [LARGE SCALE GENOMIC DNA]</scope>
    <source>
        <strain evidence="2">NLD-2019</strain>
        <tissue evidence="2">Leaf</tissue>
    </source>
</reference>
<evidence type="ECO:0000313" key="2">
    <source>
        <dbReference type="EMBL" id="KAD4384172.1"/>
    </source>
</evidence>
<keyword evidence="3" id="KW-1185">Reference proteome</keyword>
<sequence length="87" mass="9912">MHPNNKKKNIKFKVDIDNLALEQMEVQEEDGGMPRWRTPEEIGGTPEAVDGRGWKEKLSCSREIGIRGNGERAVVRKLDQKPYTASF</sequence>
<evidence type="ECO:0000256" key="1">
    <source>
        <dbReference type="SAM" id="MobiDB-lite"/>
    </source>
</evidence>
<protein>
    <submittedName>
        <fullName evidence="2">Uncharacterized protein</fullName>
    </submittedName>
</protein>
<accession>A0A5N6N2N4</accession>
<name>A0A5N6N2N4_9ASTR</name>
<organism evidence="2 3">
    <name type="scientific">Mikania micrantha</name>
    <name type="common">bitter vine</name>
    <dbReference type="NCBI Taxonomy" id="192012"/>
    <lineage>
        <taxon>Eukaryota</taxon>
        <taxon>Viridiplantae</taxon>
        <taxon>Streptophyta</taxon>
        <taxon>Embryophyta</taxon>
        <taxon>Tracheophyta</taxon>
        <taxon>Spermatophyta</taxon>
        <taxon>Magnoliopsida</taxon>
        <taxon>eudicotyledons</taxon>
        <taxon>Gunneridae</taxon>
        <taxon>Pentapetalae</taxon>
        <taxon>asterids</taxon>
        <taxon>campanulids</taxon>
        <taxon>Asterales</taxon>
        <taxon>Asteraceae</taxon>
        <taxon>Asteroideae</taxon>
        <taxon>Heliantheae alliance</taxon>
        <taxon>Eupatorieae</taxon>
        <taxon>Mikania</taxon>
    </lineage>
</organism>
<comment type="caution">
    <text evidence="2">The sequence shown here is derived from an EMBL/GenBank/DDBJ whole genome shotgun (WGS) entry which is preliminary data.</text>
</comment>
<dbReference type="AlphaFoldDB" id="A0A5N6N2N4"/>
<gene>
    <name evidence="2" type="ORF">E3N88_24340</name>
</gene>
<proteinExistence type="predicted"/>